<dbReference type="SMART" id="SM00283">
    <property type="entry name" value="MA"/>
    <property type="match status" value="1"/>
</dbReference>
<keyword evidence="1 3" id="KW-0807">Transducer</keyword>
<dbReference type="CDD" id="cd06225">
    <property type="entry name" value="HAMP"/>
    <property type="match status" value="1"/>
</dbReference>
<dbReference type="PROSITE" id="PS50885">
    <property type="entry name" value="HAMP"/>
    <property type="match status" value="1"/>
</dbReference>
<sequence>MSSRPAPPTVTKIGAAATAGPPGTAGRPARGGLRMRIAAGFAAILVLALGVALFAAYNVSRLSQDVGAYGAVVAEAERAQAIDRALVALSLGARDALADGSEDALAAIASREAALEAAIAQARAATTDADRRALVESIAERFAAFSEGLERLFADSAALRAVVNDTIDPAVASAIETMNFAIYSASIDQDTNTANGLAIAMKDMLSAQVALGRYVAGTSDDAQVARTSIDLAVDRAAGLFAGVSHAGRKAQLGEILASMETFRAGMREAVTLSDAQAALREEVLGAAERAVGEAAQGIVADANAEAAAIGRGTQASADTTVTTTLATSAGLAVLGVAIAILIGRSIAAPVSAMTGAMNRLAEGDTSVEVPGRERRDEIGAMAAAVEVFRRNAIERQRLAGETEAEATARAARQRAVEELVAGFRGEVGTLLARVTGQMDAMRETARTLTGIAAETARTTDETATESRESAQTATVAAQAAASLSAAIDEIARTVGETTEVVSRATHAAGETSGRVAGLADAAQRIGDVVDLIRSIAEQTNLLALNATIEAARAGEAGKGFAVVAAEVKQLADQTAKATAEIGQQIAGIQAETGAAVSSIAHIAEIMKEVDVHTTAIAAAVEEQGASTSEISRNVETAARTSEAAAHNIGAVQASTARTTTSADAVDEASRLAAEETRRLSQTIDGFLERVAAA</sequence>
<dbReference type="SMART" id="SM01358">
    <property type="entry name" value="HBM"/>
    <property type="match status" value="1"/>
</dbReference>
<feature type="domain" description="Methyl-accepting transducer" evidence="6">
    <location>
        <begin position="454"/>
        <end position="659"/>
    </location>
</feature>
<evidence type="ECO:0000259" key="7">
    <source>
        <dbReference type="PROSITE" id="PS50885"/>
    </source>
</evidence>
<keyword evidence="5" id="KW-0472">Membrane</keyword>
<dbReference type="GO" id="GO:0007165">
    <property type="term" value="P:signal transduction"/>
    <property type="evidence" value="ECO:0007669"/>
    <property type="project" value="UniProtKB-KW"/>
</dbReference>
<gene>
    <name evidence="8" type="ORF">GCM10011322_40530</name>
</gene>
<dbReference type="AlphaFoldDB" id="A0A917QFV3"/>
<reference evidence="8 9" key="1">
    <citation type="journal article" date="2014" name="Int. J. Syst. Evol. Microbiol.">
        <title>Complete genome sequence of Corynebacterium casei LMG S-19264T (=DSM 44701T), isolated from a smear-ripened cheese.</title>
        <authorList>
            <consortium name="US DOE Joint Genome Institute (JGI-PGF)"/>
            <person name="Walter F."/>
            <person name="Albersmeier A."/>
            <person name="Kalinowski J."/>
            <person name="Ruckert C."/>
        </authorList>
    </citation>
    <scope>NUCLEOTIDE SEQUENCE [LARGE SCALE GENOMIC DNA]</scope>
    <source>
        <strain evidence="8 9">CGMCC 1.9161</strain>
    </source>
</reference>
<dbReference type="PANTHER" id="PTHR32089:SF112">
    <property type="entry name" value="LYSOZYME-LIKE PROTEIN-RELATED"/>
    <property type="match status" value="1"/>
</dbReference>
<evidence type="ECO:0000256" key="2">
    <source>
        <dbReference type="ARBA" id="ARBA00029447"/>
    </source>
</evidence>
<comment type="similarity">
    <text evidence="2">Belongs to the methyl-accepting chemotaxis (MCP) protein family.</text>
</comment>
<dbReference type="Proteomes" id="UP000600449">
    <property type="component" value="Unassembled WGS sequence"/>
</dbReference>
<evidence type="ECO:0000256" key="4">
    <source>
        <dbReference type="SAM" id="MobiDB-lite"/>
    </source>
</evidence>
<evidence type="ECO:0000256" key="3">
    <source>
        <dbReference type="PROSITE-ProRule" id="PRU00284"/>
    </source>
</evidence>
<accession>A0A917QFV3</accession>
<feature type="transmembrane region" description="Helical" evidence="5">
    <location>
        <begin position="37"/>
        <end position="57"/>
    </location>
</feature>
<evidence type="ECO:0000256" key="5">
    <source>
        <dbReference type="SAM" id="Phobius"/>
    </source>
</evidence>
<keyword evidence="9" id="KW-1185">Reference proteome</keyword>
<feature type="compositionally biased region" description="Low complexity" evidence="4">
    <location>
        <begin position="14"/>
        <end position="27"/>
    </location>
</feature>
<evidence type="ECO:0000259" key="6">
    <source>
        <dbReference type="PROSITE" id="PS50111"/>
    </source>
</evidence>
<keyword evidence="5" id="KW-1133">Transmembrane helix</keyword>
<dbReference type="InterPro" id="IPR003660">
    <property type="entry name" value="HAMP_dom"/>
</dbReference>
<keyword evidence="5" id="KW-0812">Transmembrane</keyword>
<evidence type="ECO:0000313" key="8">
    <source>
        <dbReference type="EMBL" id="GGK49390.1"/>
    </source>
</evidence>
<name>A0A917QFV3_9HYPH</name>
<organism evidence="8 9">
    <name type="scientific">Salinarimonas ramus</name>
    <dbReference type="NCBI Taxonomy" id="690164"/>
    <lineage>
        <taxon>Bacteria</taxon>
        <taxon>Pseudomonadati</taxon>
        <taxon>Pseudomonadota</taxon>
        <taxon>Alphaproteobacteria</taxon>
        <taxon>Hyphomicrobiales</taxon>
        <taxon>Salinarimonadaceae</taxon>
        <taxon>Salinarimonas</taxon>
    </lineage>
</organism>
<dbReference type="SMART" id="SM00304">
    <property type="entry name" value="HAMP"/>
    <property type="match status" value="1"/>
</dbReference>
<dbReference type="SUPFAM" id="SSF58104">
    <property type="entry name" value="Methyl-accepting chemotaxis protein (MCP) signaling domain"/>
    <property type="match status" value="1"/>
</dbReference>
<dbReference type="InterPro" id="IPR032255">
    <property type="entry name" value="HBM"/>
</dbReference>
<dbReference type="Gene3D" id="6.10.340.10">
    <property type="match status" value="1"/>
</dbReference>
<dbReference type="InterPro" id="IPR004089">
    <property type="entry name" value="MCPsignal_dom"/>
</dbReference>
<dbReference type="RefSeq" id="WP_188915090.1">
    <property type="nucleotide sequence ID" value="NZ_BMMF01000014.1"/>
</dbReference>
<dbReference type="Gene3D" id="1.10.287.950">
    <property type="entry name" value="Methyl-accepting chemotaxis protein"/>
    <property type="match status" value="1"/>
</dbReference>
<dbReference type="EMBL" id="BMMF01000014">
    <property type="protein sequence ID" value="GGK49390.1"/>
    <property type="molecule type" value="Genomic_DNA"/>
</dbReference>
<proteinExistence type="inferred from homology"/>
<evidence type="ECO:0000256" key="1">
    <source>
        <dbReference type="ARBA" id="ARBA00023224"/>
    </source>
</evidence>
<dbReference type="Pfam" id="PF00015">
    <property type="entry name" value="MCPsignal"/>
    <property type="match status" value="1"/>
</dbReference>
<feature type="domain" description="HAMP" evidence="7">
    <location>
        <begin position="344"/>
        <end position="397"/>
    </location>
</feature>
<evidence type="ECO:0000313" key="9">
    <source>
        <dbReference type="Proteomes" id="UP000600449"/>
    </source>
</evidence>
<protein>
    <submittedName>
        <fullName evidence="8">Methyl-accepting chemotaxis protein</fullName>
    </submittedName>
</protein>
<feature type="region of interest" description="Disordered" evidence="4">
    <location>
        <begin position="1"/>
        <end position="27"/>
    </location>
</feature>
<dbReference type="Pfam" id="PF00672">
    <property type="entry name" value="HAMP"/>
    <property type="match status" value="1"/>
</dbReference>
<dbReference type="PROSITE" id="PS50111">
    <property type="entry name" value="CHEMOTAXIS_TRANSDUC_2"/>
    <property type="match status" value="1"/>
</dbReference>
<comment type="caution">
    <text evidence="8">The sequence shown here is derived from an EMBL/GenBank/DDBJ whole genome shotgun (WGS) entry which is preliminary data.</text>
</comment>
<dbReference type="PANTHER" id="PTHR32089">
    <property type="entry name" value="METHYL-ACCEPTING CHEMOTAXIS PROTEIN MCPB"/>
    <property type="match status" value="1"/>
</dbReference>
<dbReference type="GO" id="GO:0016020">
    <property type="term" value="C:membrane"/>
    <property type="evidence" value="ECO:0007669"/>
    <property type="project" value="InterPro"/>
</dbReference>